<sequence length="249" mass="28350">MPILVNRMTEADIDGAIDTIQQAFAEDPYNKWVYPDRSKFSPARNRVSLGLRCQWGIKHGLFYVARDSSNPSKILGTAMWLPPHPPSQPQSWSEYLSFWMLWLSQIRMNLWYGRGGLSTARYYIWKAQQAKAQAELWTNSKGYFFCNIVTVLPEAQGKGVGRALMEVVLEQADREGVWAYLESSRNVPNVAIYEKFGFKLVKEMECQEGEEESGKITLYCMMREPRGDADVEDGGESGDELAEGHMEAL</sequence>
<keyword evidence="3" id="KW-0808">Transferase</keyword>
<dbReference type="Gene3D" id="3.40.630.30">
    <property type="match status" value="1"/>
</dbReference>
<dbReference type="SUPFAM" id="SSF55729">
    <property type="entry name" value="Acyl-CoA N-acyltransferases (Nat)"/>
    <property type="match status" value="1"/>
</dbReference>
<feature type="domain" description="N-acetyltransferase" evidence="2">
    <location>
        <begin position="82"/>
        <end position="223"/>
    </location>
</feature>
<dbReference type="Proteomes" id="UP000250266">
    <property type="component" value="Unassembled WGS sequence"/>
</dbReference>
<dbReference type="InterPro" id="IPR000182">
    <property type="entry name" value="GNAT_dom"/>
</dbReference>
<name>A0A8E2EDL7_9PEZI</name>
<dbReference type="InterPro" id="IPR052523">
    <property type="entry name" value="Trichothecene_AcTrans"/>
</dbReference>
<accession>A0A8E2EDL7</accession>
<dbReference type="AlphaFoldDB" id="A0A8E2EDL7"/>
<organism evidence="3 4">
    <name type="scientific">Lepidopterella palustris CBS 459.81</name>
    <dbReference type="NCBI Taxonomy" id="1314670"/>
    <lineage>
        <taxon>Eukaryota</taxon>
        <taxon>Fungi</taxon>
        <taxon>Dikarya</taxon>
        <taxon>Ascomycota</taxon>
        <taxon>Pezizomycotina</taxon>
        <taxon>Dothideomycetes</taxon>
        <taxon>Pleosporomycetidae</taxon>
        <taxon>Mytilinidiales</taxon>
        <taxon>Argynnaceae</taxon>
        <taxon>Lepidopterella</taxon>
    </lineage>
</organism>
<dbReference type="InterPro" id="IPR016181">
    <property type="entry name" value="Acyl_CoA_acyltransferase"/>
</dbReference>
<dbReference type="PANTHER" id="PTHR42791">
    <property type="entry name" value="GNAT FAMILY ACETYLTRANSFERASE"/>
    <property type="match status" value="1"/>
</dbReference>
<evidence type="ECO:0000313" key="3">
    <source>
        <dbReference type="EMBL" id="OCK81849.1"/>
    </source>
</evidence>
<dbReference type="GO" id="GO:0016747">
    <property type="term" value="F:acyltransferase activity, transferring groups other than amino-acyl groups"/>
    <property type="evidence" value="ECO:0007669"/>
    <property type="project" value="InterPro"/>
</dbReference>
<keyword evidence="4" id="KW-1185">Reference proteome</keyword>
<dbReference type="Pfam" id="PF13508">
    <property type="entry name" value="Acetyltransf_7"/>
    <property type="match status" value="1"/>
</dbReference>
<evidence type="ECO:0000256" key="1">
    <source>
        <dbReference type="SAM" id="MobiDB-lite"/>
    </source>
</evidence>
<gene>
    <name evidence="3" type="ORF">K432DRAFT_325374</name>
</gene>
<protein>
    <submittedName>
        <fullName evidence="3">Acetyltransferase</fullName>
    </submittedName>
</protein>
<dbReference type="EMBL" id="KV744906">
    <property type="protein sequence ID" value="OCK81849.1"/>
    <property type="molecule type" value="Genomic_DNA"/>
</dbReference>
<evidence type="ECO:0000259" key="2">
    <source>
        <dbReference type="PROSITE" id="PS51186"/>
    </source>
</evidence>
<dbReference type="PANTHER" id="PTHR42791:SF4">
    <property type="entry name" value="ACETYLTRANSFERASE, GNAT FAMILY FAMILY (AFU_ORTHOLOGUE AFUA_4G09540)-RELATED"/>
    <property type="match status" value="1"/>
</dbReference>
<dbReference type="OrthoDB" id="512662at2759"/>
<feature type="region of interest" description="Disordered" evidence="1">
    <location>
        <begin position="228"/>
        <end position="249"/>
    </location>
</feature>
<proteinExistence type="predicted"/>
<evidence type="ECO:0000313" key="4">
    <source>
        <dbReference type="Proteomes" id="UP000250266"/>
    </source>
</evidence>
<reference evidence="3 4" key="1">
    <citation type="journal article" date="2016" name="Nat. Commun.">
        <title>Ectomycorrhizal ecology is imprinted in the genome of the dominant symbiotic fungus Cenococcum geophilum.</title>
        <authorList>
            <consortium name="DOE Joint Genome Institute"/>
            <person name="Peter M."/>
            <person name="Kohler A."/>
            <person name="Ohm R.A."/>
            <person name="Kuo A."/>
            <person name="Krutzmann J."/>
            <person name="Morin E."/>
            <person name="Arend M."/>
            <person name="Barry K.W."/>
            <person name="Binder M."/>
            <person name="Choi C."/>
            <person name="Clum A."/>
            <person name="Copeland A."/>
            <person name="Grisel N."/>
            <person name="Haridas S."/>
            <person name="Kipfer T."/>
            <person name="LaButti K."/>
            <person name="Lindquist E."/>
            <person name="Lipzen A."/>
            <person name="Maire R."/>
            <person name="Meier B."/>
            <person name="Mihaltcheva S."/>
            <person name="Molinier V."/>
            <person name="Murat C."/>
            <person name="Poggeler S."/>
            <person name="Quandt C.A."/>
            <person name="Sperisen C."/>
            <person name="Tritt A."/>
            <person name="Tisserant E."/>
            <person name="Crous P.W."/>
            <person name="Henrissat B."/>
            <person name="Nehls U."/>
            <person name="Egli S."/>
            <person name="Spatafora J.W."/>
            <person name="Grigoriev I.V."/>
            <person name="Martin F.M."/>
        </authorList>
    </citation>
    <scope>NUCLEOTIDE SEQUENCE [LARGE SCALE GENOMIC DNA]</scope>
    <source>
        <strain evidence="3 4">CBS 459.81</strain>
    </source>
</reference>
<feature type="compositionally biased region" description="Acidic residues" evidence="1">
    <location>
        <begin position="230"/>
        <end position="241"/>
    </location>
</feature>
<dbReference type="PROSITE" id="PS51186">
    <property type="entry name" value="GNAT"/>
    <property type="match status" value="1"/>
</dbReference>
<dbReference type="CDD" id="cd04301">
    <property type="entry name" value="NAT_SF"/>
    <property type="match status" value="1"/>
</dbReference>